<dbReference type="EMBL" id="BSYR01000025">
    <property type="protein sequence ID" value="GMI94087.1"/>
    <property type="molecule type" value="Genomic_DNA"/>
</dbReference>
<feature type="region of interest" description="Disordered" evidence="6">
    <location>
        <begin position="69"/>
        <end position="146"/>
    </location>
</feature>
<dbReference type="Gene3D" id="4.10.365.10">
    <property type="entry name" value="p27"/>
    <property type="match status" value="1"/>
</dbReference>
<feature type="domain" description="Cyclin-dependent kinase inhibitor" evidence="7">
    <location>
        <begin position="151"/>
        <end position="194"/>
    </location>
</feature>
<dbReference type="InterPro" id="IPR003175">
    <property type="entry name" value="CDI_dom"/>
</dbReference>
<keyword evidence="3 5" id="KW-0649">Protein kinase inhibitor</keyword>
<gene>
    <name evidence="8" type="ORF">HRI_003078000</name>
</gene>
<evidence type="ECO:0000313" key="8">
    <source>
        <dbReference type="EMBL" id="GMI94087.1"/>
    </source>
</evidence>
<proteinExistence type="inferred from homology"/>
<evidence type="ECO:0000256" key="3">
    <source>
        <dbReference type="ARBA" id="ARBA00023013"/>
    </source>
</evidence>
<comment type="subcellular location">
    <subcellularLocation>
        <location evidence="1">Nucleus</location>
        <location evidence="1">Nucleoplasm</location>
    </subcellularLocation>
</comment>
<evidence type="ECO:0000313" key="9">
    <source>
        <dbReference type="Proteomes" id="UP001165190"/>
    </source>
</evidence>
<evidence type="ECO:0000256" key="1">
    <source>
        <dbReference type="ARBA" id="ARBA00004642"/>
    </source>
</evidence>
<dbReference type="OrthoDB" id="6373236at2759"/>
<dbReference type="Proteomes" id="UP001165190">
    <property type="component" value="Unassembled WGS sequence"/>
</dbReference>
<dbReference type="GO" id="GO:0004861">
    <property type="term" value="F:cyclin-dependent protein serine/threonine kinase inhibitor activity"/>
    <property type="evidence" value="ECO:0007669"/>
    <property type="project" value="UniProtKB-UniRule"/>
</dbReference>
<dbReference type="InterPro" id="IPR044898">
    <property type="entry name" value="CDI_dom_sf"/>
</dbReference>
<dbReference type="InterPro" id="IPR044275">
    <property type="entry name" value="KRP"/>
</dbReference>
<evidence type="ECO:0000256" key="6">
    <source>
        <dbReference type="SAM" id="MobiDB-lite"/>
    </source>
</evidence>
<keyword evidence="4" id="KW-0131">Cell cycle</keyword>
<dbReference type="Pfam" id="PF02234">
    <property type="entry name" value="CDI"/>
    <property type="match status" value="1"/>
</dbReference>
<keyword evidence="9" id="KW-1185">Reference proteome</keyword>
<evidence type="ECO:0000259" key="7">
    <source>
        <dbReference type="Pfam" id="PF02234"/>
    </source>
</evidence>
<organism evidence="8 9">
    <name type="scientific">Hibiscus trionum</name>
    <name type="common">Flower of an hour</name>
    <dbReference type="NCBI Taxonomy" id="183268"/>
    <lineage>
        <taxon>Eukaryota</taxon>
        <taxon>Viridiplantae</taxon>
        <taxon>Streptophyta</taxon>
        <taxon>Embryophyta</taxon>
        <taxon>Tracheophyta</taxon>
        <taxon>Spermatophyta</taxon>
        <taxon>Magnoliopsida</taxon>
        <taxon>eudicotyledons</taxon>
        <taxon>Gunneridae</taxon>
        <taxon>Pentapetalae</taxon>
        <taxon>rosids</taxon>
        <taxon>malvids</taxon>
        <taxon>Malvales</taxon>
        <taxon>Malvaceae</taxon>
        <taxon>Malvoideae</taxon>
        <taxon>Hibiscus</taxon>
    </lineage>
</organism>
<evidence type="ECO:0000256" key="5">
    <source>
        <dbReference type="PIRNR" id="PIRNR017811"/>
    </source>
</evidence>
<dbReference type="PIRSF" id="PIRSF017811">
    <property type="entry name" value="CDK_inhib_pln"/>
    <property type="match status" value="1"/>
</dbReference>
<dbReference type="AlphaFoldDB" id="A0A9W7IF88"/>
<reference evidence="8" key="1">
    <citation type="submission" date="2023-05" db="EMBL/GenBank/DDBJ databases">
        <title>Genome and transcriptome analyses reveal genes involved in the formation of fine ridges on petal epidermal cells in Hibiscus trionum.</title>
        <authorList>
            <person name="Koshimizu S."/>
            <person name="Masuda S."/>
            <person name="Ishii T."/>
            <person name="Shirasu K."/>
            <person name="Hoshino A."/>
            <person name="Arita M."/>
        </authorList>
    </citation>
    <scope>NUCLEOTIDE SEQUENCE</scope>
    <source>
        <strain evidence="8">Hamamatsu line</strain>
    </source>
</reference>
<dbReference type="PANTHER" id="PTHR46776">
    <property type="entry name" value="CYCLIN-DEPENDENT KINASE INHIBITOR 4-RELATED"/>
    <property type="match status" value="1"/>
</dbReference>
<dbReference type="GO" id="GO:0051726">
    <property type="term" value="P:regulation of cell cycle"/>
    <property type="evidence" value="ECO:0007669"/>
    <property type="project" value="InterPro"/>
</dbReference>
<feature type="compositionally biased region" description="Basic and acidic residues" evidence="6">
    <location>
        <begin position="128"/>
        <end position="143"/>
    </location>
</feature>
<sequence length="197" mass="22670">MEVADAVVRTPAMVPVATETVQKKRRRFNDYDNEEEAEFKVITSSTASCIQLRGQRIVVDHHRGDRNLCLSPNSDHDHDVSSSSSNTGSCEKRNIELPDLEDDSIEGETSTHFNSRESRVETTPSSELRSEPEDMDSRSRPSEWRSTVVKMPTEAELEEFFAAAEEKLQNHFAEKYNYDIFKDQPLEGRYEWIRLKP</sequence>
<protein>
    <recommendedName>
        <fullName evidence="5">Cyclin-dependent kinase inhibitor</fullName>
    </recommendedName>
</protein>
<comment type="caution">
    <text evidence="8">The sequence shown here is derived from an EMBL/GenBank/DDBJ whole genome shotgun (WGS) entry which is preliminary data.</text>
</comment>
<evidence type="ECO:0000256" key="2">
    <source>
        <dbReference type="ARBA" id="ARBA00010274"/>
    </source>
</evidence>
<evidence type="ECO:0000256" key="4">
    <source>
        <dbReference type="ARBA" id="ARBA00023306"/>
    </source>
</evidence>
<name>A0A9W7IF88_HIBTR</name>
<accession>A0A9W7IF88</accession>
<dbReference type="GO" id="GO:0005654">
    <property type="term" value="C:nucleoplasm"/>
    <property type="evidence" value="ECO:0007669"/>
    <property type="project" value="UniProtKB-SubCell"/>
</dbReference>
<comment type="similarity">
    <text evidence="2 5">Belongs to the CDI family. ICK/KRP subfamily.</text>
</comment>